<comment type="caution">
    <text evidence="3">The sequence shown here is derived from an EMBL/GenBank/DDBJ whole genome shotgun (WGS) entry which is preliminary data.</text>
</comment>
<evidence type="ECO:0000256" key="1">
    <source>
        <dbReference type="SAM" id="MobiDB-lite"/>
    </source>
</evidence>
<feature type="compositionally biased region" description="Pro residues" evidence="1">
    <location>
        <begin position="219"/>
        <end position="233"/>
    </location>
</feature>
<dbReference type="PANTHER" id="PTHR13538">
    <property type="entry name" value="N-ACETYLTRANSFERASE 6"/>
    <property type="match status" value="1"/>
</dbReference>
<dbReference type="AlphaFoldDB" id="A0AAD9MVF2"/>
<accession>A0AAD9MVF2</accession>
<dbReference type="GO" id="GO:1905502">
    <property type="term" value="F:acetyl-CoA binding"/>
    <property type="evidence" value="ECO:0007669"/>
    <property type="project" value="TreeGrafter"/>
</dbReference>
<keyword evidence="4" id="KW-1185">Reference proteome</keyword>
<organism evidence="3 4">
    <name type="scientific">Paralvinella palmiformis</name>
    <dbReference type="NCBI Taxonomy" id="53620"/>
    <lineage>
        <taxon>Eukaryota</taxon>
        <taxon>Metazoa</taxon>
        <taxon>Spiralia</taxon>
        <taxon>Lophotrochozoa</taxon>
        <taxon>Annelida</taxon>
        <taxon>Polychaeta</taxon>
        <taxon>Sedentaria</taxon>
        <taxon>Canalipalpata</taxon>
        <taxon>Terebellida</taxon>
        <taxon>Terebelliformia</taxon>
        <taxon>Alvinellidae</taxon>
        <taxon>Paralvinella</taxon>
    </lineage>
</organism>
<evidence type="ECO:0000259" key="2">
    <source>
        <dbReference type="PROSITE" id="PS51186"/>
    </source>
</evidence>
<dbReference type="InterPro" id="IPR016181">
    <property type="entry name" value="Acyl_CoA_acyltransferase"/>
</dbReference>
<dbReference type="GO" id="GO:0005737">
    <property type="term" value="C:cytoplasm"/>
    <property type="evidence" value="ECO:0007669"/>
    <property type="project" value="TreeGrafter"/>
</dbReference>
<gene>
    <name evidence="3" type="ORF">LSH36_670g00041</name>
</gene>
<dbReference type="EMBL" id="JAODUP010000670">
    <property type="protein sequence ID" value="KAK2145583.1"/>
    <property type="molecule type" value="Genomic_DNA"/>
</dbReference>
<dbReference type="PROSITE" id="PS51186">
    <property type="entry name" value="GNAT"/>
    <property type="match status" value="1"/>
</dbReference>
<feature type="domain" description="N-acetyltransferase" evidence="2">
    <location>
        <begin position="13"/>
        <end position="153"/>
    </location>
</feature>
<dbReference type="Gene3D" id="3.40.630.30">
    <property type="match status" value="1"/>
</dbReference>
<dbReference type="Pfam" id="PF00583">
    <property type="entry name" value="Acetyltransf_1"/>
    <property type="match status" value="1"/>
</dbReference>
<name>A0AAD9MVF2_9ANNE</name>
<dbReference type="GO" id="GO:0008080">
    <property type="term" value="F:N-acetyltransferase activity"/>
    <property type="evidence" value="ECO:0007669"/>
    <property type="project" value="InterPro"/>
</dbReference>
<proteinExistence type="predicted"/>
<dbReference type="Proteomes" id="UP001208570">
    <property type="component" value="Unassembled WGS sequence"/>
</dbReference>
<dbReference type="InterPro" id="IPR000182">
    <property type="entry name" value="GNAT_dom"/>
</dbReference>
<feature type="region of interest" description="Disordered" evidence="1">
    <location>
        <begin position="218"/>
        <end position="244"/>
    </location>
</feature>
<sequence length="269" mass="30096">MPDEIEHGCLKGLPLHDHPEWLEPCADVLNEEWPRSKTARLHMLEKSNTSLPYCMVLLKQGSSDQWELIGHSRLCVVHGQPKACFVESVVIGRSKRGQGFGRKLMEITEQHALRLGYTTLYLTTHDKQLFYEHVGYSYCKPVISLGSASKLLSSVMFDRLFGKSSDETSLSVTVQKPISGGVVISEMLMQNDPGTINRAISDPVAHECTLPTHTVTVVPPLPPPPPPPLPSPCRPREPSQLSRSSCHLPKLEPVRMNPNKVFWMTKFLK</sequence>
<reference evidence="3" key="1">
    <citation type="journal article" date="2023" name="Mol. Biol. Evol.">
        <title>Third-Generation Sequencing Reveals the Adaptive Role of the Epigenome in Three Deep-Sea Polychaetes.</title>
        <authorList>
            <person name="Perez M."/>
            <person name="Aroh O."/>
            <person name="Sun Y."/>
            <person name="Lan Y."/>
            <person name="Juniper S.K."/>
            <person name="Young C.R."/>
            <person name="Angers B."/>
            <person name="Qian P.Y."/>
        </authorList>
    </citation>
    <scope>NUCLEOTIDE SEQUENCE</scope>
    <source>
        <strain evidence="3">P08H-3</strain>
    </source>
</reference>
<evidence type="ECO:0000313" key="3">
    <source>
        <dbReference type="EMBL" id="KAK2145583.1"/>
    </source>
</evidence>
<protein>
    <recommendedName>
        <fullName evidence="2">N-acetyltransferase domain-containing protein</fullName>
    </recommendedName>
</protein>
<dbReference type="CDD" id="cd04301">
    <property type="entry name" value="NAT_SF"/>
    <property type="match status" value="1"/>
</dbReference>
<dbReference type="InterPro" id="IPR039840">
    <property type="entry name" value="NAA80"/>
</dbReference>
<dbReference type="SUPFAM" id="SSF55729">
    <property type="entry name" value="Acyl-CoA N-acyltransferases (Nat)"/>
    <property type="match status" value="1"/>
</dbReference>
<evidence type="ECO:0000313" key="4">
    <source>
        <dbReference type="Proteomes" id="UP001208570"/>
    </source>
</evidence>
<dbReference type="PANTHER" id="PTHR13538:SF4">
    <property type="entry name" value="N-ALPHA-ACETYLTRANSFERASE 80"/>
    <property type="match status" value="1"/>
</dbReference>